<dbReference type="Proteomes" id="UP001596116">
    <property type="component" value="Unassembled WGS sequence"/>
</dbReference>
<proteinExistence type="predicted"/>
<evidence type="ECO:0000313" key="4">
    <source>
        <dbReference type="Proteomes" id="UP001596116"/>
    </source>
</evidence>
<name>A0ABW1KYS7_9PROT</name>
<organism evidence="3 4">
    <name type="scientific">Hyphococcus aureus</name>
    <dbReference type="NCBI Taxonomy" id="2666033"/>
    <lineage>
        <taxon>Bacteria</taxon>
        <taxon>Pseudomonadati</taxon>
        <taxon>Pseudomonadota</taxon>
        <taxon>Alphaproteobacteria</taxon>
        <taxon>Parvularculales</taxon>
        <taxon>Parvularculaceae</taxon>
        <taxon>Hyphococcus</taxon>
    </lineage>
</organism>
<feature type="region of interest" description="Disordered" evidence="1">
    <location>
        <begin position="145"/>
        <end position="166"/>
    </location>
</feature>
<keyword evidence="2" id="KW-0812">Transmembrane</keyword>
<dbReference type="RefSeq" id="WP_379882235.1">
    <property type="nucleotide sequence ID" value="NZ_JBHPON010000002.1"/>
</dbReference>
<protein>
    <recommendedName>
        <fullName evidence="5">DUF4381 domain-containing protein</fullName>
    </recommendedName>
</protein>
<accession>A0ABW1KYS7</accession>
<comment type="caution">
    <text evidence="3">The sequence shown here is derived from an EMBL/GenBank/DDBJ whole genome shotgun (WGS) entry which is preliminary data.</text>
</comment>
<evidence type="ECO:0000256" key="1">
    <source>
        <dbReference type="SAM" id="MobiDB-lite"/>
    </source>
</evidence>
<evidence type="ECO:0000313" key="3">
    <source>
        <dbReference type="EMBL" id="MFC6036525.1"/>
    </source>
</evidence>
<dbReference type="EMBL" id="JBHPON010000002">
    <property type="protein sequence ID" value="MFC6036525.1"/>
    <property type="molecule type" value="Genomic_DNA"/>
</dbReference>
<feature type="transmembrane region" description="Helical" evidence="2">
    <location>
        <begin position="12"/>
        <end position="31"/>
    </location>
</feature>
<gene>
    <name evidence="3" type="ORF">ACFMB1_13290</name>
</gene>
<keyword evidence="2" id="KW-0472">Membrane</keyword>
<keyword evidence="4" id="KW-1185">Reference proteome</keyword>
<evidence type="ECO:0000256" key="2">
    <source>
        <dbReference type="SAM" id="Phobius"/>
    </source>
</evidence>
<sequence>MTPATWQDWIAWAGLIIPFAALAWAAVVHVLNQRESYRQKKYEKFMDLISRYNNAAGDEPLFTQLAAAFELRNYRSYKTVIQAIYQYQNEKVAKLELDDISSDPIRMAKRELVQAELSKTVEYLCGKGTMPPHLAKIRSARMRRELPPSPASPVLPPQAGEENNHL</sequence>
<feature type="compositionally biased region" description="Pro residues" evidence="1">
    <location>
        <begin position="147"/>
        <end position="156"/>
    </location>
</feature>
<evidence type="ECO:0008006" key="5">
    <source>
        <dbReference type="Google" id="ProtNLM"/>
    </source>
</evidence>
<keyword evidence="2" id="KW-1133">Transmembrane helix</keyword>
<reference evidence="3 4" key="1">
    <citation type="submission" date="2024-09" db="EMBL/GenBank/DDBJ databases">
        <authorList>
            <person name="Zhang Z.-H."/>
        </authorList>
    </citation>
    <scope>NUCLEOTIDE SEQUENCE [LARGE SCALE GENOMIC DNA]</scope>
    <source>
        <strain evidence="3 4">HHTR114</strain>
    </source>
</reference>